<reference evidence="3" key="1">
    <citation type="submission" date="2020-12" db="EMBL/GenBank/DDBJ databases">
        <title>Burkholderia cepacia complex in Mexico.</title>
        <authorList>
            <person name="Estrada P."/>
        </authorList>
    </citation>
    <scope>NUCLEOTIDE SEQUENCE</scope>
    <source>
        <strain evidence="3">871</strain>
    </source>
</reference>
<comment type="caution">
    <text evidence="3">The sequence shown here is derived from an EMBL/GenBank/DDBJ whole genome shotgun (WGS) entry which is preliminary data.</text>
</comment>
<evidence type="ECO:0000256" key="2">
    <source>
        <dbReference type="SAM" id="Phobius"/>
    </source>
</evidence>
<gene>
    <name evidence="3" type="ORF">JAO13_37575</name>
</gene>
<feature type="compositionally biased region" description="Basic and acidic residues" evidence="1">
    <location>
        <begin position="45"/>
        <end position="55"/>
    </location>
</feature>
<keyword evidence="2" id="KW-1133">Transmembrane helix</keyword>
<evidence type="ECO:0000313" key="3">
    <source>
        <dbReference type="EMBL" id="MBH9702155.1"/>
    </source>
</evidence>
<sequence length="124" mass="13875">MRMARMKATVMAGNSRKPAPAPRDRDVKAPEPVAPVLEQTTQRAVRRDRQARDVPEPTLGSRLGQIGMLGWMIVIPALLALWAGHWLDRHFHTGVFFSAPLLMLGAAFGLWSAWRWMHRQGPGS</sequence>
<dbReference type="InterPro" id="IPR011744">
    <property type="entry name" value="ATPase_gene1"/>
</dbReference>
<organism evidence="3 4">
    <name type="scientific">Burkholderia cepacia</name>
    <name type="common">Pseudomonas cepacia</name>
    <dbReference type="NCBI Taxonomy" id="292"/>
    <lineage>
        <taxon>Bacteria</taxon>
        <taxon>Pseudomonadati</taxon>
        <taxon>Pseudomonadota</taxon>
        <taxon>Betaproteobacteria</taxon>
        <taxon>Burkholderiales</taxon>
        <taxon>Burkholderiaceae</taxon>
        <taxon>Burkholderia</taxon>
        <taxon>Burkholderia cepacia complex</taxon>
    </lineage>
</organism>
<feature type="region of interest" description="Disordered" evidence="1">
    <location>
        <begin position="1"/>
        <end position="56"/>
    </location>
</feature>
<dbReference type="NCBIfam" id="TIGR02230">
    <property type="entry name" value="ATPase_gene1"/>
    <property type="match status" value="1"/>
</dbReference>
<feature type="transmembrane region" description="Helical" evidence="2">
    <location>
        <begin position="68"/>
        <end position="87"/>
    </location>
</feature>
<evidence type="ECO:0000256" key="1">
    <source>
        <dbReference type="SAM" id="MobiDB-lite"/>
    </source>
</evidence>
<accession>A0A8I1B3I5</accession>
<dbReference type="Pfam" id="PF09527">
    <property type="entry name" value="ATPase_gene1"/>
    <property type="match status" value="1"/>
</dbReference>
<evidence type="ECO:0000313" key="4">
    <source>
        <dbReference type="Proteomes" id="UP000645612"/>
    </source>
</evidence>
<protein>
    <submittedName>
        <fullName evidence="3">AtpZ/AtpI family protein</fullName>
    </submittedName>
</protein>
<keyword evidence="2" id="KW-0812">Transmembrane</keyword>
<dbReference type="AlphaFoldDB" id="A0A8I1B3I5"/>
<feature type="transmembrane region" description="Helical" evidence="2">
    <location>
        <begin position="93"/>
        <end position="114"/>
    </location>
</feature>
<dbReference type="Proteomes" id="UP000645612">
    <property type="component" value="Unassembled WGS sequence"/>
</dbReference>
<proteinExistence type="predicted"/>
<name>A0A8I1B3I5_BURCE</name>
<keyword evidence="2" id="KW-0472">Membrane</keyword>
<dbReference type="InterPro" id="IPR032820">
    <property type="entry name" value="ATPase_put"/>
</dbReference>
<dbReference type="EMBL" id="JAEDXG010000061">
    <property type="protein sequence ID" value="MBH9702155.1"/>
    <property type="molecule type" value="Genomic_DNA"/>
</dbReference>